<reference evidence="2 3" key="1">
    <citation type="submission" date="2018-06" db="EMBL/GenBank/DDBJ databases">
        <title>Genomic Encyclopedia of Archaeal and Bacterial Type Strains, Phase II (KMG-II): from individual species to whole genera.</title>
        <authorList>
            <person name="Goeker M."/>
        </authorList>
    </citation>
    <scope>NUCLEOTIDE SEQUENCE [LARGE SCALE GENOMIC DNA]</scope>
    <source>
        <strain evidence="2 3">DSM 19830</strain>
    </source>
</reference>
<keyword evidence="1" id="KW-0732">Signal</keyword>
<evidence type="ECO:0000256" key="1">
    <source>
        <dbReference type="SAM" id="SignalP"/>
    </source>
</evidence>
<keyword evidence="3" id="KW-1185">Reference proteome</keyword>
<dbReference type="InterPro" id="IPR039437">
    <property type="entry name" value="FrzH/put_lumazine-bd"/>
</dbReference>
<organism evidence="2 3">
    <name type="scientific">Algoriphagus chordae</name>
    <dbReference type="NCBI Taxonomy" id="237019"/>
    <lineage>
        <taxon>Bacteria</taxon>
        <taxon>Pseudomonadati</taxon>
        <taxon>Bacteroidota</taxon>
        <taxon>Cytophagia</taxon>
        <taxon>Cytophagales</taxon>
        <taxon>Cyclobacteriaceae</taxon>
        <taxon>Algoriphagus</taxon>
    </lineage>
</organism>
<evidence type="ECO:0000313" key="2">
    <source>
        <dbReference type="EMBL" id="PZX56723.1"/>
    </source>
</evidence>
<gene>
    <name evidence="2" type="ORF">LV85_00655</name>
</gene>
<dbReference type="InterPro" id="IPR032710">
    <property type="entry name" value="NTF2-like_dom_sf"/>
</dbReference>
<dbReference type="AlphaFoldDB" id="A0A2W7R7A6"/>
<evidence type="ECO:0000313" key="3">
    <source>
        <dbReference type="Proteomes" id="UP000248882"/>
    </source>
</evidence>
<dbReference type="Pfam" id="PF12893">
    <property type="entry name" value="Lumazine_bd_2"/>
    <property type="match status" value="1"/>
</dbReference>
<dbReference type="Proteomes" id="UP000248882">
    <property type="component" value="Unassembled WGS sequence"/>
</dbReference>
<comment type="caution">
    <text evidence="2">The sequence shown here is derived from an EMBL/GenBank/DDBJ whole genome shotgun (WGS) entry which is preliminary data.</text>
</comment>
<dbReference type="SUPFAM" id="SSF54427">
    <property type="entry name" value="NTF2-like"/>
    <property type="match status" value="1"/>
</dbReference>
<protein>
    <submittedName>
        <fullName evidence="2">Putative lumazine-binding protein</fullName>
    </submittedName>
</protein>
<dbReference type="Gene3D" id="3.10.450.50">
    <property type="match status" value="1"/>
</dbReference>
<feature type="chain" id="PRO_5016106133" evidence="1">
    <location>
        <begin position="22"/>
        <end position="152"/>
    </location>
</feature>
<accession>A0A2W7R7A6</accession>
<dbReference type="RefSeq" id="WP_211318368.1">
    <property type="nucleotide sequence ID" value="NZ_QKZT01000002.1"/>
</dbReference>
<dbReference type="EMBL" id="QKZT01000002">
    <property type="protein sequence ID" value="PZX56723.1"/>
    <property type="molecule type" value="Genomic_DNA"/>
</dbReference>
<name>A0A2W7R7A6_9BACT</name>
<proteinExistence type="predicted"/>
<feature type="signal peptide" evidence="1">
    <location>
        <begin position="1"/>
        <end position="21"/>
    </location>
</feature>
<sequence length="152" mass="16824">MKNKSILLLIFTLLVTVPGFSQTEKDAVKAVIESLFDGMRAKNTDQISAVFSENSIMQTIESRGDTGLVKAGSVADFVKGIAGLPAEAKLDERITDYQITIDGPLATAWTPYEFYFNEKFSHCGVNSFQLVKMAEGWKIVYIIDTRRKDGCS</sequence>